<dbReference type="Proteomes" id="UP000054538">
    <property type="component" value="Unassembled WGS sequence"/>
</dbReference>
<evidence type="ECO:0000313" key="2">
    <source>
        <dbReference type="Proteomes" id="UP000054538"/>
    </source>
</evidence>
<reference evidence="1 2" key="1">
    <citation type="submission" date="2014-04" db="EMBL/GenBank/DDBJ databases">
        <authorList>
            <consortium name="DOE Joint Genome Institute"/>
            <person name="Kuo A."/>
            <person name="Kohler A."/>
            <person name="Jargeat P."/>
            <person name="Nagy L.G."/>
            <person name="Floudas D."/>
            <person name="Copeland A."/>
            <person name="Barry K.W."/>
            <person name="Cichocki N."/>
            <person name="Veneault-Fourrey C."/>
            <person name="LaButti K."/>
            <person name="Lindquist E.A."/>
            <person name="Lipzen A."/>
            <person name="Lundell T."/>
            <person name="Morin E."/>
            <person name="Murat C."/>
            <person name="Sun H."/>
            <person name="Tunlid A."/>
            <person name="Henrissat B."/>
            <person name="Grigoriev I.V."/>
            <person name="Hibbett D.S."/>
            <person name="Martin F."/>
            <person name="Nordberg H.P."/>
            <person name="Cantor M.N."/>
            <person name="Hua S.X."/>
        </authorList>
    </citation>
    <scope>NUCLEOTIDE SEQUENCE [LARGE SCALE GENOMIC DNA]</scope>
    <source>
        <strain evidence="1 2">Ve08.2h10</strain>
    </source>
</reference>
<gene>
    <name evidence="1" type="ORF">PAXRUDRAFT_35885</name>
</gene>
<dbReference type="HOGENOM" id="CLU_1058123_0_0_1"/>
<proteinExistence type="predicted"/>
<accession>A0A0D0DIJ6</accession>
<dbReference type="InParanoid" id="A0A0D0DIJ6"/>
<dbReference type="EMBL" id="KN825811">
    <property type="protein sequence ID" value="KIK81369.1"/>
    <property type="molecule type" value="Genomic_DNA"/>
</dbReference>
<evidence type="ECO:0000313" key="1">
    <source>
        <dbReference type="EMBL" id="KIK81369.1"/>
    </source>
</evidence>
<dbReference type="AlphaFoldDB" id="A0A0D0DIJ6"/>
<dbReference type="OrthoDB" id="3247418at2759"/>
<reference evidence="2" key="2">
    <citation type="submission" date="2015-01" db="EMBL/GenBank/DDBJ databases">
        <title>Evolutionary Origins and Diversification of the Mycorrhizal Mutualists.</title>
        <authorList>
            <consortium name="DOE Joint Genome Institute"/>
            <consortium name="Mycorrhizal Genomics Consortium"/>
            <person name="Kohler A."/>
            <person name="Kuo A."/>
            <person name="Nagy L.G."/>
            <person name="Floudas D."/>
            <person name="Copeland A."/>
            <person name="Barry K.W."/>
            <person name="Cichocki N."/>
            <person name="Veneault-Fourrey C."/>
            <person name="LaButti K."/>
            <person name="Lindquist E.A."/>
            <person name="Lipzen A."/>
            <person name="Lundell T."/>
            <person name="Morin E."/>
            <person name="Murat C."/>
            <person name="Riley R."/>
            <person name="Ohm R."/>
            <person name="Sun H."/>
            <person name="Tunlid A."/>
            <person name="Henrissat B."/>
            <person name="Grigoriev I.V."/>
            <person name="Hibbett D.S."/>
            <person name="Martin F."/>
        </authorList>
    </citation>
    <scope>NUCLEOTIDE SEQUENCE [LARGE SCALE GENOMIC DNA]</scope>
    <source>
        <strain evidence="2">Ve08.2h10</strain>
    </source>
</reference>
<name>A0A0D0DIJ6_9AGAM</name>
<keyword evidence="2" id="KW-1185">Reference proteome</keyword>
<organism evidence="1 2">
    <name type="scientific">Paxillus rubicundulus Ve08.2h10</name>
    <dbReference type="NCBI Taxonomy" id="930991"/>
    <lineage>
        <taxon>Eukaryota</taxon>
        <taxon>Fungi</taxon>
        <taxon>Dikarya</taxon>
        <taxon>Basidiomycota</taxon>
        <taxon>Agaricomycotina</taxon>
        <taxon>Agaricomycetes</taxon>
        <taxon>Agaricomycetidae</taxon>
        <taxon>Boletales</taxon>
        <taxon>Paxilineae</taxon>
        <taxon>Paxillaceae</taxon>
        <taxon>Paxillus</taxon>
    </lineage>
</organism>
<dbReference type="STRING" id="930991.A0A0D0DIJ6"/>
<protein>
    <submittedName>
        <fullName evidence="1">Uncharacterized protein</fullName>
    </submittedName>
</protein>
<sequence>MTDAWRACLPKDIDDEVLCHCVVVVEKMEVKKQEEENCKAIDKQAIEDAKKLGKDALSSALHLLIKQKLTDHDIHLVDKLICEYGVKLIKLYGSVVLMPNHHYTTYVGDCAHNFGPLHDFGTFLYEHLNKVLKSFKTNNHWNGDLETMFFKEFQRTFTNMLSKTYILCIYPPKSLPSQTAHVMLKESDEEHGTIAGLGALSQEFDNVSTDRK</sequence>